<evidence type="ECO:0000313" key="3">
    <source>
        <dbReference type="Proteomes" id="UP001519460"/>
    </source>
</evidence>
<keyword evidence="3" id="KW-1185">Reference proteome</keyword>
<evidence type="ECO:0000256" key="1">
    <source>
        <dbReference type="SAM" id="MobiDB-lite"/>
    </source>
</evidence>
<name>A0ABD0J6F6_9CAEN</name>
<accession>A0ABD0J6F6</accession>
<feature type="compositionally biased region" description="Basic residues" evidence="1">
    <location>
        <begin position="60"/>
        <end position="69"/>
    </location>
</feature>
<protein>
    <submittedName>
        <fullName evidence="2">Uncharacterized protein</fullName>
    </submittedName>
</protein>
<gene>
    <name evidence="2" type="ORF">BaRGS_00038320</name>
</gene>
<dbReference type="AlphaFoldDB" id="A0ABD0J6F6"/>
<sequence>MLDVLQVDTVTTLDMLQVDSVDTRHATVDDYRMLENIPLSHTLRCQPPAHQELSPSKQVCSRRRQNRRKQPTDWRDDEEDAGRVTARFERLKKARVLLRLLSVPRERDNPADRQLRT</sequence>
<feature type="region of interest" description="Disordered" evidence="1">
    <location>
        <begin position="45"/>
        <end position="81"/>
    </location>
</feature>
<dbReference type="EMBL" id="JACVVK020000612">
    <property type="protein sequence ID" value="KAK7462640.1"/>
    <property type="molecule type" value="Genomic_DNA"/>
</dbReference>
<evidence type="ECO:0000313" key="2">
    <source>
        <dbReference type="EMBL" id="KAK7462640.1"/>
    </source>
</evidence>
<proteinExistence type="predicted"/>
<comment type="caution">
    <text evidence="2">The sequence shown here is derived from an EMBL/GenBank/DDBJ whole genome shotgun (WGS) entry which is preliminary data.</text>
</comment>
<reference evidence="2 3" key="1">
    <citation type="journal article" date="2023" name="Sci. Data">
        <title>Genome assembly of the Korean intertidal mud-creeper Batillaria attramentaria.</title>
        <authorList>
            <person name="Patra A.K."/>
            <person name="Ho P.T."/>
            <person name="Jun S."/>
            <person name="Lee S.J."/>
            <person name="Kim Y."/>
            <person name="Won Y.J."/>
        </authorList>
    </citation>
    <scope>NUCLEOTIDE SEQUENCE [LARGE SCALE GENOMIC DNA]</scope>
    <source>
        <strain evidence="2">Wonlab-2016</strain>
    </source>
</reference>
<dbReference type="Proteomes" id="UP001519460">
    <property type="component" value="Unassembled WGS sequence"/>
</dbReference>
<organism evidence="2 3">
    <name type="scientific">Batillaria attramentaria</name>
    <dbReference type="NCBI Taxonomy" id="370345"/>
    <lineage>
        <taxon>Eukaryota</taxon>
        <taxon>Metazoa</taxon>
        <taxon>Spiralia</taxon>
        <taxon>Lophotrochozoa</taxon>
        <taxon>Mollusca</taxon>
        <taxon>Gastropoda</taxon>
        <taxon>Caenogastropoda</taxon>
        <taxon>Sorbeoconcha</taxon>
        <taxon>Cerithioidea</taxon>
        <taxon>Batillariidae</taxon>
        <taxon>Batillaria</taxon>
    </lineage>
</organism>